<evidence type="ECO:0000313" key="11">
    <source>
        <dbReference type="EMBL" id="KAI1720005.1"/>
    </source>
</evidence>
<dbReference type="CDD" id="cd13999">
    <property type="entry name" value="STKc_MAP3K-like"/>
    <property type="match status" value="1"/>
</dbReference>
<dbReference type="SMART" id="SM00220">
    <property type="entry name" value="S_TKc"/>
    <property type="match status" value="1"/>
</dbReference>
<evidence type="ECO:0000256" key="2">
    <source>
        <dbReference type="ARBA" id="ARBA00022679"/>
    </source>
</evidence>
<dbReference type="GO" id="GO:0006950">
    <property type="term" value="P:response to stress"/>
    <property type="evidence" value="ECO:0007669"/>
    <property type="project" value="UniProtKB-ARBA"/>
</dbReference>
<dbReference type="InterPro" id="IPR001660">
    <property type="entry name" value="SAM"/>
</dbReference>
<evidence type="ECO:0000256" key="1">
    <source>
        <dbReference type="ARBA" id="ARBA00022527"/>
    </source>
</evidence>
<dbReference type="PROSITE" id="PS50011">
    <property type="entry name" value="PROTEIN_KINASE_DOM"/>
    <property type="match status" value="1"/>
</dbReference>
<accession>A0AAD4NAN1</accession>
<keyword evidence="3 6" id="KW-0547">Nucleotide-binding</keyword>
<dbReference type="InterPro" id="IPR001245">
    <property type="entry name" value="Ser-Thr/Tyr_kinase_cat_dom"/>
</dbReference>
<dbReference type="Pfam" id="PF07714">
    <property type="entry name" value="PK_Tyr_Ser-Thr"/>
    <property type="match status" value="1"/>
</dbReference>
<feature type="domain" description="SAM" evidence="10">
    <location>
        <begin position="395"/>
        <end position="473"/>
    </location>
</feature>
<sequence length="1004" mass="113616">MVVAQRIDEGNNRESGDGLTLLVQHPVKSCDNSEGKMSSSSDDRTPEISSAIARLTVRYPEIPRKELRVGEQLGAGSFGSVYKGVWTTSSGQTLIVALKKVFMLEKEVDILSQIRHRNIIQFFGVSHANPDFYIVTEFAENGSLYEYLHNASAEMSIERILKWATQIAHGVCYLHYEAPTTIIHRDLKSKNVVIGHKMTCKLCDFGTSKDLTHSRTAPTWGGTAAWMSPEIISQKEGITTATDVWSYAVLLWEMFTREIPYNGLTEFKIYSIISQHGVRLVIPESCPSQLADLLRKCWQLAPKDRPGMREVVSCLEHMKGDKDVQRECAHFVENKEEWLCKINDQLKELDELKLDLARRMEELDQREKALRKRENSQRNFWNMIDIGSVGNPTEWDFDMVCSWVEQLAAEADAVGIADIKPETIDKIICAVVQYEISGSRLLKVGETDLERLGIENVAVRRFIVSKIDELRARCEITSDFPSLETAALIDARNKQDKSKTPFDYSIILHVGLYNRMMDSSGKSSYRFKVFMDSDWQERKPTDSVPIEIHDAATVIKDVCISMTTSNKSVLLETVRCICPPFGYLEWVDVDEESLPVNVTLAVTYTDQVIQPRNTRINLRIEDPSHPQTLCTKAISLKIRPVATDTSLSRISSSLFNNSVDKSPPPTNLQGVWRSRRRSFGASEQSLFLRSPQVWPDFASAIRKTSQNLEQQSKSADPQTVRRITKLIAPNLTKRSTSYIPTVARSPPAARSPPVANNTAIQRSPLSLQSRNLSDLKQVMSPLQLQKKPPLPQNKRRSRTKSEADSEQQNGHESESNFYLDSKSPSPTPSQNGTPDFKATSPVQKNKTSKQKKTPTKQLSWCGERKKQNSAGDHVHEDTPVCSTDIAKDPPNRCCENNCRNRKKIPLPKEEVELCLERSKREINDDGEWCRNGTDPDKKPKKKKNKKPTPKPEDTIKEERALNNSPKTVGGQPPENQFCPSDPYALKRVCSQKFYGGFDKLRWKR</sequence>
<dbReference type="Gene3D" id="1.10.150.50">
    <property type="entry name" value="Transcription Factor, Ets-1"/>
    <property type="match status" value="1"/>
</dbReference>
<dbReference type="EMBL" id="JAKKPZ010000006">
    <property type="protein sequence ID" value="KAI1720005.1"/>
    <property type="molecule type" value="Genomic_DNA"/>
</dbReference>
<feature type="compositionally biased region" description="Polar residues" evidence="8">
    <location>
        <begin position="815"/>
        <end position="833"/>
    </location>
</feature>
<keyword evidence="4 11" id="KW-0418">Kinase</keyword>
<dbReference type="InterPro" id="IPR013761">
    <property type="entry name" value="SAM/pointed_sf"/>
</dbReference>
<evidence type="ECO:0000259" key="9">
    <source>
        <dbReference type="PROSITE" id="PS50011"/>
    </source>
</evidence>
<feature type="compositionally biased region" description="Basic and acidic residues" evidence="8">
    <location>
        <begin position="799"/>
        <end position="814"/>
    </location>
</feature>
<feature type="coiled-coil region" evidence="7">
    <location>
        <begin position="335"/>
        <end position="379"/>
    </location>
</feature>
<evidence type="ECO:0000256" key="6">
    <source>
        <dbReference type="PROSITE-ProRule" id="PRU10141"/>
    </source>
</evidence>
<feature type="compositionally biased region" description="Basic residues" evidence="8">
    <location>
        <begin position="938"/>
        <end position="948"/>
    </location>
</feature>
<name>A0AAD4NAN1_9BILA</name>
<protein>
    <submittedName>
        <fullName evidence="11">Protein tyrosine kinase domain-containing protein</fullName>
    </submittedName>
</protein>
<feature type="binding site" evidence="6">
    <location>
        <position position="99"/>
    </location>
    <ligand>
        <name>ATP</name>
        <dbReference type="ChEBI" id="CHEBI:30616"/>
    </ligand>
</feature>
<evidence type="ECO:0000313" key="12">
    <source>
        <dbReference type="Proteomes" id="UP001201812"/>
    </source>
</evidence>
<dbReference type="Proteomes" id="UP001201812">
    <property type="component" value="Unassembled WGS sequence"/>
</dbReference>
<evidence type="ECO:0000259" key="10">
    <source>
        <dbReference type="PROSITE" id="PS50105"/>
    </source>
</evidence>
<dbReference type="GO" id="GO:0005524">
    <property type="term" value="F:ATP binding"/>
    <property type="evidence" value="ECO:0007669"/>
    <property type="project" value="UniProtKB-UniRule"/>
</dbReference>
<dbReference type="PROSITE" id="PS00107">
    <property type="entry name" value="PROTEIN_KINASE_ATP"/>
    <property type="match status" value="1"/>
</dbReference>
<dbReference type="GO" id="GO:0004674">
    <property type="term" value="F:protein serine/threonine kinase activity"/>
    <property type="evidence" value="ECO:0007669"/>
    <property type="project" value="UniProtKB-KW"/>
</dbReference>
<keyword evidence="7" id="KW-0175">Coiled coil</keyword>
<keyword evidence="1" id="KW-0723">Serine/threonine-protein kinase</keyword>
<comment type="caution">
    <text evidence="11">The sequence shown here is derived from an EMBL/GenBank/DDBJ whole genome shotgun (WGS) entry which is preliminary data.</text>
</comment>
<dbReference type="Gene3D" id="1.10.510.10">
    <property type="entry name" value="Transferase(Phosphotransferase) domain 1"/>
    <property type="match status" value="1"/>
</dbReference>
<feature type="compositionally biased region" description="Basic and acidic residues" evidence="8">
    <location>
        <begin position="949"/>
        <end position="960"/>
    </location>
</feature>
<dbReference type="PROSITE" id="PS50105">
    <property type="entry name" value="SAM_DOMAIN"/>
    <property type="match status" value="1"/>
</dbReference>
<keyword evidence="5 6" id="KW-0067">ATP-binding</keyword>
<dbReference type="InterPro" id="IPR011009">
    <property type="entry name" value="Kinase-like_dom_sf"/>
</dbReference>
<evidence type="ECO:0000256" key="7">
    <source>
        <dbReference type="SAM" id="Coils"/>
    </source>
</evidence>
<feature type="compositionally biased region" description="Low complexity" evidence="8">
    <location>
        <begin position="742"/>
        <end position="755"/>
    </location>
</feature>
<dbReference type="PANTHER" id="PTHR44329">
    <property type="entry name" value="SERINE/THREONINE-PROTEIN KINASE TNNI3K-RELATED"/>
    <property type="match status" value="1"/>
</dbReference>
<feature type="domain" description="Protein kinase" evidence="9">
    <location>
        <begin position="67"/>
        <end position="318"/>
    </location>
</feature>
<feature type="region of interest" description="Disordered" evidence="8">
    <location>
        <begin position="778"/>
        <end position="884"/>
    </location>
</feature>
<reference evidence="11" key="1">
    <citation type="submission" date="2022-01" db="EMBL/GenBank/DDBJ databases">
        <title>Genome Sequence Resource for Two Populations of Ditylenchus destructor, the Migratory Endoparasitic Phytonematode.</title>
        <authorList>
            <person name="Zhang H."/>
            <person name="Lin R."/>
            <person name="Xie B."/>
        </authorList>
    </citation>
    <scope>NUCLEOTIDE SEQUENCE</scope>
    <source>
        <strain evidence="11">BazhouSP</strain>
    </source>
</reference>
<gene>
    <name evidence="11" type="ORF">DdX_05372</name>
</gene>
<dbReference type="PRINTS" id="PR00109">
    <property type="entry name" value="TYRKINASE"/>
</dbReference>
<evidence type="ECO:0000256" key="5">
    <source>
        <dbReference type="ARBA" id="ARBA00022840"/>
    </source>
</evidence>
<dbReference type="InterPro" id="IPR051681">
    <property type="entry name" value="Ser/Thr_Kinases-Pseudokinases"/>
</dbReference>
<dbReference type="PROSITE" id="PS00108">
    <property type="entry name" value="PROTEIN_KINASE_ST"/>
    <property type="match status" value="1"/>
</dbReference>
<feature type="region of interest" description="Disordered" evidence="8">
    <location>
        <begin position="737"/>
        <end position="766"/>
    </location>
</feature>
<dbReference type="SUPFAM" id="SSF47769">
    <property type="entry name" value="SAM/Pointed domain"/>
    <property type="match status" value="1"/>
</dbReference>
<evidence type="ECO:0000256" key="8">
    <source>
        <dbReference type="SAM" id="MobiDB-lite"/>
    </source>
</evidence>
<dbReference type="InterPro" id="IPR000719">
    <property type="entry name" value="Prot_kinase_dom"/>
</dbReference>
<evidence type="ECO:0000256" key="3">
    <source>
        <dbReference type="ARBA" id="ARBA00022741"/>
    </source>
</evidence>
<feature type="compositionally biased region" description="Basic and acidic residues" evidence="8">
    <location>
        <begin position="862"/>
        <end position="878"/>
    </location>
</feature>
<feature type="compositionally biased region" description="Polar residues" evidence="8">
    <location>
        <begin position="756"/>
        <end position="766"/>
    </location>
</feature>
<keyword evidence="12" id="KW-1185">Reference proteome</keyword>
<feature type="region of interest" description="Disordered" evidence="8">
    <location>
        <begin position="924"/>
        <end position="979"/>
    </location>
</feature>
<dbReference type="PANTHER" id="PTHR44329:SF288">
    <property type="entry name" value="MITOGEN-ACTIVATED PROTEIN KINASE KINASE KINASE 20"/>
    <property type="match status" value="1"/>
</dbReference>
<dbReference type="GO" id="GO:0005737">
    <property type="term" value="C:cytoplasm"/>
    <property type="evidence" value="ECO:0007669"/>
    <property type="project" value="TreeGrafter"/>
</dbReference>
<dbReference type="InterPro" id="IPR017441">
    <property type="entry name" value="Protein_kinase_ATP_BS"/>
</dbReference>
<dbReference type="InterPro" id="IPR008271">
    <property type="entry name" value="Ser/Thr_kinase_AS"/>
</dbReference>
<organism evidence="11 12">
    <name type="scientific">Ditylenchus destructor</name>
    <dbReference type="NCBI Taxonomy" id="166010"/>
    <lineage>
        <taxon>Eukaryota</taxon>
        <taxon>Metazoa</taxon>
        <taxon>Ecdysozoa</taxon>
        <taxon>Nematoda</taxon>
        <taxon>Chromadorea</taxon>
        <taxon>Rhabditida</taxon>
        <taxon>Tylenchina</taxon>
        <taxon>Tylenchomorpha</taxon>
        <taxon>Sphaerularioidea</taxon>
        <taxon>Anguinidae</taxon>
        <taxon>Anguininae</taxon>
        <taxon>Ditylenchus</taxon>
    </lineage>
</organism>
<dbReference type="SUPFAM" id="SSF56112">
    <property type="entry name" value="Protein kinase-like (PK-like)"/>
    <property type="match status" value="1"/>
</dbReference>
<dbReference type="Gene3D" id="3.30.200.20">
    <property type="entry name" value="Phosphorylase Kinase, domain 1"/>
    <property type="match status" value="1"/>
</dbReference>
<evidence type="ECO:0000256" key="4">
    <source>
        <dbReference type="ARBA" id="ARBA00022777"/>
    </source>
</evidence>
<proteinExistence type="predicted"/>
<keyword evidence="2" id="KW-0808">Transferase</keyword>
<dbReference type="AlphaFoldDB" id="A0AAD4NAN1"/>